<sequence length="815" mass="93711">MGYEQLVENDRTEYHITSDKTWVRDKDTISWMDLYADLDVEIKRGRNQSFSVSFWDKVAATKAGLSQPIANTEESPRDNPWGENNNDPWGENNEIEYVGVDDEKVFHANLFPDDENVSDYIPDTGEEDNDNCAVDDDKDCVAVEHVTDLENPKIEVAPYSEAKRYRGFCKAKKCKWRIHASQLQDGRTWMIKKVPNKHYCKSTSKLESNCMANQFWVRDRVAQWLRKNPTIGASALKNKLEEKYLIKLSYWVVYNGRQLALDEILGKWEDSFDYAFAFKTEIERKSPGSIVEIDYEKIGSKIRFSKMFVALKPCIDGFKNGCRPYLGIDSTALTGMWKGQLASATSIDGHNWMFPVAYGVFGSETKEIWGWFMSKLEMAIGSPPRLVISTDAGKVIDIAVTKVFTNGVEHRECLKKIYYGKIFEKNLWPAARTYRKDLFDKHYDIMKKASPKAIKWIEDNHKHLWARCFFSAASKCDYVNNNIAEAFNNWVKHDKSLPMIELMDKIRQKIMEKLFQRRNLALKLNSKVLPHIVKDLNVKCRGLAGYSIHKNIEHTTEISGVYEDLTPWRHAVNLEARTCTCNKWQMTGLPCTHAISLICSYRGLELEDYVDSCYSVSKFKAAYEGWVEPIPDKTQWPKVDMGFKLWPPVLKRAAGRPRTRRMKGVEEGGNKKRRQCKRCGQFGHIQKICNETVYDSDAPPPAAPKPKRKRATKKKKVVTEEVEANPSTPKRKRTNRKKEVITEEVAASPGTPLRLQQGPSSPFDLSCKHRLQQTPSSPFDLNCSPRALTRSRARKIAMEEAEVHGRMALEHLMQY</sequence>
<dbReference type="GO" id="GO:0008270">
    <property type="term" value="F:zinc ion binding"/>
    <property type="evidence" value="ECO:0007669"/>
    <property type="project" value="UniProtKB-KW"/>
</dbReference>
<evidence type="ECO:0000256" key="3">
    <source>
        <dbReference type="ARBA" id="ARBA00022833"/>
    </source>
</evidence>
<keyword evidence="1" id="KW-0479">Metal-binding</keyword>
<dbReference type="InterPro" id="IPR018289">
    <property type="entry name" value="MULE_transposase_dom"/>
</dbReference>
<accession>A0AAQ3THW9</accession>
<dbReference type="PANTHER" id="PTHR31973:SF195">
    <property type="entry name" value="MUDR FAMILY TRANSPOSASE"/>
    <property type="match status" value="1"/>
</dbReference>
<organism evidence="8 9">
    <name type="scientific">Paspalum notatum var. saurae</name>
    <dbReference type="NCBI Taxonomy" id="547442"/>
    <lineage>
        <taxon>Eukaryota</taxon>
        <taxon>Viridiplantae</taxon>
        <taxon>Streptophyta</taxon>
        <taxon>Embryophyta</taxon>
        <taxon>Tracheophyta</taxon>
        <taxon>Spermatophyta</taxon>
        <taxon>Magnoliopsida</taxon>
        <taxon>Liliopsida</taxon>
        <taxon>Poales</taxon>
        <taxon>Poaceae</taxon>
        <taxon>PACMAD clade</taxon>
        <taxon>Panicoideae</taxon>
        <taxon>Andropogonodae</taxon>
        <taxon>Paspaleae</taxon>
        <taxon>Paspalinae</taxon>
        <taxon>Paspalum</taxon>
    </lineage>
</organism>
<evidence type="ECO:0000256" key="2">
    <source>
        <dbReference type="ARBA" id="ARBA00022771"/>
    </source>
</evidence>
<proteinExistence type="predicted"/>
<evidence type="ECO:0000259" key="7">
    <source>
        <dbReference type="PROSITE" id="PS50966"/>
    </source>
</evidence>
<feature type="compositionally biased region" description="Basic residues" evidence="5">
    <location>
        <begin position="705"/>
        <end position="716"/>
    </location>
</feature>
<dbReference type="GO" id="GO:0003676">
    <property type="term" value="F:nucleic acid binding"/>
    <property type="evidence" value="ECO:0007669"/>
    <property type="project" value="InterPro"/>
</dbReference>
<protein>
    <recommendedName>
        <fullName evidence="10">SWIM-type domain-containing protein</fullName>
    </recommendedName>
</protein>
<dbReference type="PROSITE" id="PS50966">
    <property type="entry name" value="ZF_SWIM"/>
    <property type="match status" value="1"/>
</dbReference>
<feature type="region of interest" description="Disordered" evidence="5">
    <location>
        <begin position="693"/>
        <end position="737"/>
    </location>
</feature>
<dbReference type="AlphaFoldDB" id="A0AAQ3THW9"/>
<dbReference type="InterPro" id="IPR007527">
    <property type="entry name" value="Znf_SWIM"/>
</dbReference>
<feature type="region of interest" description="Disordered" evidence="5">
    <location>
        <begin position="66"/>
        <end position="91"/>
    </location>
</feature>
<dbReference type="EMBL" id="CP144748">
    <property type="protein sequence ID" value="WVZ71822.1"/>
    <property type="molecule type" value="Genomic_DNA"/>
</dbReference>
<evidence type="ECO:0000256" key="1">
    <source>
        <dbReference type="ARBA" id="ARBA00022723"/>
    </source>
</evidence>
<dbReference type="PROSITE" id="PS50158">
    <property type="entry name" value="ZF_CCHC"/>
    <property type="match status" value="1"/>
</dbReference>
<keyword evidence="9" id="KW-1185">Reference proteome</keyword>
<keyword evidence="3" id="KW-0862">Zinc</keyword>
<evidence type="ECO:0000313" key="9">
    <source>
        <dbReference type="Proteomes" id="UP001341281"/>
    </source>
</evidence>
<evidence type="ECO:0000259" key="6">
    <source>
        <dbReference type="PROSITE" id="PS50158"/>
    </source>
</evidence>
<dbReference type="InterPro" id="IPR006564">
    <property type="entry name" value="Znf_PMZ"/>
</dbReference>
<dbReference type="Pfam" id="PF10551">
    <property type="entry name" value="MULE"/>
    <property type="match status" value="1"/>
</dbReference>
<feature type="domain" description="SWIM-type" evidence="7">
    <location>
        <begin position="570"/>
        <end position="602"/>
    </location>
</feature>
<evidence type="ECO:0000256" key="4">
    <source>
        <dbReference type="PROSITE-ProRule" id="PRU00047"/>
    </source>
</evidence>
<dbReference type="Pfam" id="PF04434">
    <property type="entry name" value="SWIM"/>
    <property type="match status" value="1"/>
</dbReference>
<reference evidence="8 9" key="1">
    <citation type="submission" date="2024-02" db="EMBL/GenBank/DDBJ databases">
        <title>High-quality chromosome-scale genome assembly of Pensacola bahiagrass (Paspalum notatum Flugge var. saurae).</title>
        <authorList>
            <person name="Vega J.M."/>
            <person name="Podio M."/>
            <person name="Orjuela J."/>
            <person name="Siena L.A."/>
            <person name="Pessino S.C."/>
            <person name="Combes M.C."/>
            <person name="Mariac C."/>
            <person name="Albertini E."/>
            <person name="Pupilli F."/>
            <person name="Ortiz J.P.A."/>
            <person name="Leblanc O."/>
        </authorList>
    </citation>
    <scope>NUCLEOTIDE SEQUENCE [LARGE SCALE GENOMIC DNA]</scope>
    <source>
        <strain evidence="8">R1</strain>
        <tissue evidence="8">Leaf</tissue>
    </source>
</reference>
<name>A0AAQ3THW9_PASNO</name>
<dbReference type="SMART" id="SM00575">
    <property type="entry name" value="ZnF_PMZ"/>
    <property type="match status" value="1"/>
</dbReference>
<dbReference type="Proteomes" id="UP001341281">
    <property type="component" value="Chromosome 04"/>
</dbReference>
<evidence type="ECO:0000313" key="8">
    <source>
        <dbReference type="EMBL" id="WVZ71822.1"/>
    </source>
</evidence>
<evidence type="ECO:0000256" key="5">
    <source>
        <dbReference type="SAM" id="MobiDB-lite"/>
    </source>
</evidence>
<dbReference type="InterPro" id="IPR001878">
    <property type="entry name" value="Znf_CCHC"/>
</dbReference>
<evidence type="ECO:0008006" key="10">
    <source>
        <dbReference type="Google" id="ProtNLM"/>
    </source>
</evidence>
<gene>
    <name evidence="8" type="ORF">U9M48_020357</name>
</gene>
<keyword evidence="2 4" id="KW-0863">Zinc-finger</keyword>
<dbReference type="PANTHER" id="PTHR31973">
    <property type="entry name" value="POLYPROTEIN, PUTATIVE-RELATED"/>
    <property type="match status" value="1"/>
</dbReference>
<feature type="domain" description="CCHC-type" evidence="6">
    <location>
        <begin position="676"/>
        <end position="691"/>
    </location>
</feature>